<dbReference type="InterPro" id="IPR003131">
    <property type="entry name" value="T1-type_BTB"/>
</dbReference>
<dbReference type="EMBL" id="CAUYUE010000012">
    <property type="protein sequence ID" value="CAK0785435.1"/>
    <property type="molecule type" value="Genomic_DNA"/>
</dbReference>
<evidence type="ECO:0000256" key="1">
    <source>
        <dbReference type="ARBA" id="ARBA00004906"/>
    </source>
</evidence>
<dbReference type="InterPro" id="IPR000210">
    <property type="entry name" value="BTB/POZ_dom"/>
</dbReference>
<dbReference type="GO" id="GO:0051260">
    <property type="term" value="P:protein homooligomerization"/>
    <property type="evidence" value="ECO:0007669"/>
    <property type="project" value="InterPro"/>
</dbReference>
<proteinExistence type="predicted"/>
<keyword evidence="5" id="KW-1185">Reference proteome</keyword>
<dbReference type="AlphaFoldDB" id="A0AAV1IHE2"/>
<evidence type="ECO:0000256" key="2">
    <source>
        <dbReference type="SAM" id="MobiDB-lite"/>
    </source>
</evidence>
<dbReference type="PANTHER" id="PTHR11145">
    <property type="entry name" value="BTB/POZ DOMAIN-CONTAINING ADAPTER FOR CUL3-MEDIATED RHOA DEGRADATION PROTEIN FAMILY MEMBER"/>
    <property type="match status" value="1"/>
</dbReference>
<feature type="region of interest" description="Disordered" evidence="2">
    <location>
        <begin position="174"/>
        <end position="197"/>
    </location>
</feature>
<dbReference type="Proteomes" id="UP001314263">
    <property type="component" value="Unassembled WGS sequence"/>
</dbReference>
<dbReference type="Gene3D" id="3.30.710.10">
    <property type="entry name" value="Potassium Channel Kv1.1, Chain A"/>
    <property type="match status" value="1"/>
</dbReference>
<protein>
    <recommendedName>
        <fullName evidence="3">BTB domain-containing protein</fullName>
    </recommendedName>
</protein>
<gene>
    <name evidence="4" type="ORF">CVIRNUC_008644</name>
</gene>
<feature type="domain" description="BTB" evidence="3">
    <location>
        <begin position="14"/>
        <end position="117"/>
    </location>
</feature>
<dbReference type="SUPFAM" id="SSF54695">
    <property type="entry name" value="POZ domain"/>
    <property type="match status" value="1"/>
</dbReference>
<evidence type="ECO:0000259" key="3">
    <source>
        <dbReference type="SMART" id="SM00225"/>
    </source>
</evidence>
<organism evidence="4 5">
    <name type="scientific">Coccomyxa viridis</name>
    <dbReference type="NCBI Taxonomy" id="1274662"/>
    <lineage>
        <taxon>Eukaryota</taxon>
        <taxon>Viridiplantae</taxon>
        <taxon>Chlorophyta</taxon>
        <taxon>core chlorophytes</taxon>
        <taxon>Trebouxiophyceae</taxon>
        <taxon>Trebouxiophyceae incertae sedis</taxon>
        <taxon>Coccomyxaceae</taxon>
        <taxon>Coccomyxa</taxon>
    </lineage>
</organism>
<reference evidence="4 5" key="1">
    <citation type="submission" date="2023-10" db="EMBL/GenBank/DDBJ databases">
        <authorList>
            <person name="Maclean D."/>
            <person name="Macfadyen A."/>
        </authorList>
    </citation>
    <scope>NUCLEOTIDE SEQUENCE [LARGE SCALE GENOMIC DNA]</scope>
</reference>
<dbReference type="PANTHER" id="PTHR11145:SF8">
    <property type="entry name" value="RE57120P"/>
    <property type="match status" value="1"/>
</dbReference>
<evidence type="ECO:0000313" key="5">
    <source>
        <dbReference type="Proteomes" id="UP001314263"/>
    </source>
</evidence>
<dbReference type="InterPro" id="IPR045068">
    <property type="entry name" value="BACURD1-3"/>
</dbReference>
<dbReference type="SMART" id="SM00225">
    <property type="entry name" value="BTB"/>
    <property type="match status" value="1"/>
</dbReference>
<name>A0AAV1IHE2_9CHLO</name>
<dbReference type="InterPro" id="IPR011333">
    <property type="entry name" value="SKP1/BTB/POZ_sf"/>
</dbReference>
<dbReference type="CDD" id="cd18316">
    <property type="entry name" value="BTB_POZ_KCTD-like"/>
    <property type="match status" value="1"/>
</dbReference>
<sequence length="320" mass="34752">MYPSSGDNSQTSQRVISLNVGGSIFTTTLQTLKSDPESILAGMFSGAGLVNSAIDADGRFFIDRDPKHFGLILNYLRDGECDLPTDPRERKDLLREAEHYEIQGLEDLLGSFQGAVDGVPAEPSAGVPHASQTYMRIIARARNDAGVGNISRAEAALFAIMFGKNLAEPASPFEQNNDAAKRAAGSSSSRSSRHNVSRDDGFAYLGRKCLWLGKDYADPHPLDGAVELGAHCQGPALAAFIKQYFSVIQYDFMKRGYLCHAEGIDGYERLYLEIPTGAAASAEVSGTMFEGLVQSLLECTLGGEGRRDIRGLQTRKIRYK</sequence>
<dbReference type="Pfam" id="PF02214">
    <property type="entry name" value="BTB_2"/>
    <property type="match status" value="1"/>
</dbReference>
<comment type="caution">
    <text evidence="4">The sequence shown here is derived from an EMBL/GenBank/DDBJ whole genome shotgun (WGS) entry which is preliminary data.</text>
</comment>
<evidence type="ECO:0000313" key="4">
    <source>
        <dbReference type="EMBL" id="CAK0785435.1"/>
    </source>
</evidence>
<comment type="pathway">
    <text evidence="1">Protein modification; protein ubiquitination.</text>
</comment>
<accession>A0AAV1IHE2</accession>